<comment type="caution">
    <text evidence="1">The sequence shown here is derived from an EMBL/GenBank/DDBJ whole genome shotgun (WGS) entry which is preliminary data.</text>
</comment>
<organism evidence="1 2">
    <name type="scientific">Dentiscutata heterogama</name>
    <dbReference type="NCBI Taxonomy" id="1316150"/>
    <lineage>
        <taxon>Eukaryota</taxon>
        <taxon>Fungi</taxon>
        <taxon>Fungi incertae sedis</taxon>
        <taxon>Mucoromycota</taxon>
        <taxon>Glomeromycotina</taxon>
        <taxon>Glomeromycetes</taxon>
        <taxon>Diversisporales</taxon>
        <taxon>Gigasporaceae</taxon>
        <taxon>Dentiscutata</taxon>
    </lineage>
</organism>
<gene>
    <name evidence="1" type="ORF">DHETER_LOCUS752</name>
</gene>
<keyword evidence="2" id="KW-1185">Reference proteome</keyword>
<dbReference type="Proteomes" id="UP000789702">
    <property type="component" value="Unassembled WGS sequence"/>
</dbReference>
<proteinExistence type="predicted"/>
<sequence>MKVNDNHNMISITFTPINHDQSNNLKGCLVGLYYDRIQIVDETISNSHTFEIYKNFEENEICHARVYSISSNMNEENDNRKKFIEIFGKILKVLQQIAQELLSLNFELLEPIVLTSKLIHYLPDEDCYQIQLICNNYTLVAVKVKVKLEIIL</sequence>
<accession>A0ACA9K2W1</accession>
<evidence type="ECO:0000313" key="1">
    <source>
        <dbReference type="EMBL" id="CAG8449302.1"/>
    </source>
</evidence>
<protein>
    <submittedName>
        <fullName evidence="1">15690_t:CDS:1</fullName>
    </submittedName>
</protein>
<reference evidence="1" key="1">
    <citation type="submission" date="2021-06" db="EMBL/GenBank/DDBJ databases">
        <authorList>
            <person name="Kallberg Y."/>
            <person name="Tangrot J."/>
            <person name="Rosling A."/>
        </authorList>
    </citation>
    <scope>NUCLEOTIDE SEQUENCE</scope>
    <source>
        <strain evidence="1">IL203A</strain>
    </source>
</reference>
<evidence type="ECO:0000313" key="2">
    <source>
        <dbReference type="Proteomes" id="UP000789702"/>
    </source>
</evidence>
<name>A0ACA9K2W1_9GLOM</name>
<dbReference type="EMBL" id="CAJVPU010000404">
    <property type="protein sequence ID" value="CAG8449302.1"/>
    <property type="molecule type" value="Genomic_DNA"/>
</dbReference>